<reference evidence="2" key="1">
    <citation type="journal article" date="2016" name="Nat. Commun.">
        <title>The Gonium pectorale genome demonstrates co-option of cell cycle regulation during the evolution of multicellularity.</title>
        <authorList>
            <person name="Hanschen E.R."/>
            <person name="Marriage T.N."/>
            <person name="Ferris P.J."/>
            <person name="Hamaji T."/>
            <person name="Toyoda A."/>
            <person name="Fujiyama A."/>
            <person name="Neme R."/>
            <person name="Noguchi H."/>
            <person name="Minakuchi Y."/>
            <person name="Suzuki M."/>
            <person name="Kawai-Toyooka H."/>
            <person name="Smith D.R."/>
            <person name="Sparks H."/>
            <person name="Anderson J."/>
            <person name="Bakaric R."/>
            <person name="Luria V."/>
            <person name="Karger A."/>
            <person name="Kirschner M.W."/>
            <person name="Durand P.M."/>
            <person name="Michod R.E."/>
            <person name="Nozaki H."/>
            <person name="Olson B.J."/>
        </authorList>
    </citation>
    <scope>NUCLEOTIDE SEQUENCE [LARGE SCALE GENOMIC DNA]</scope>
    <source>
        <strain evidence="2">NIES-2863</strain>
    </source>
</reference>
<evidence type="ECO:0000313" key="2">
    <source>
        <dbReference type="Proteomes" id="UP000075714"/>
    </source>
</evidence>
<dbReference type="GO" id="GO:0005783">
    <property type="term" value="C:endoplasmic reticulum"/>
    <property type="evidence" value="ECO:0007669"/>
    <property type="project" value="TreeGrafter"/>
</dbReference>
<protein>
    <submittedName>
        <fullName evidence="1">Uncharacterized protein</fullName>
    </submittedName>
</protein>
<accession>A0A150GIH4</accession>
<dbReference type="PANTHER" id="PTHR12393:SF6">
    <property type="entry name" value="SPHINGOMYELIN PHOSPHODIESTERASE 2"/>
    <property type="match status" value="1"/>
</dbReference>
<sequence>MANVAPDVTGRVFPRLPPELTQLIARYLHPNEIATSFRPINKAAAAQFPAHTVIRLSQPVPPHAFAAHWLAPGATRGLNLCRRKLLLRLTAASGVVANLEIAFQATGLLPLHAARAAFKGATQAGSLECFRFLAERVAEFHPGAMGDAVCSAAHAGHKHLLEWARSARCSQGWYCAFPRFAAAREAASGGHPELADWILQPLRDDPAVDSFHVEQSWLIVSTAEGCDLAALQHRIQTGGWGRLFENDEARKVLVVRAAAGSPTPDWAAKVEWLEAQGCPRSSSATPEAAKRPDALARLTWLQNRESFVGADAVEAAARAGNVAALQYLLAVVPAEQSRASIKAAKGGHLAALQVLHAAGWEVRPRDAALTAVRAGHLHVLAWLVEALGAEAVQLDDALFAAAAESGSVELLAWLRERGCPWGALVLAGAAQSGCEEAVEWLLEQGYPREVSCGWM</sequence>
<dbReference type="GO" id="GO:0046513">
    <property type="term" value="P:ceramide biosynthetic process"/>
    <property type="evidence" value="ECO:0007669"/>
    <property type="project" value="TreeGrafter"/>
</dbReference>
<dbReference type="GO" id="GO:0004620">
    <property type="term" value="F:phospholipase activity"/>
    <property type="evidence" value="ECO:0007669"/>
    <property type="project" value="TreeGrafter"/>
</dbReference>
<dbReference type="InterPro" id="IPR036770">
    <property type="entry name" value="Ankyrin_rpt-contain_sf"/>
</dbReference>
<evidence type="ECO:0000313" key="1">
    <source>
        <dbReference type="EMBL" id="KXZ49621.1"/>
    </source>
</evidence>
<dbReference type="GO" id="GO:0016020">
    <property type="term" value="C:membrane"/>
    <property type="evidence" value="ECO:0007669"/>
    <property type="project" value="TreeGrafter"/>
</dbReference>
<dbReference type="Gene3D" id="1.25.40.20">
    <property type="entry name" value="Ankyrin repeat-containing domain"/>
    <property type="match status" value="1"/>
</dbReference>
<dbReference type="PANTHER" id="PTHR12393">
    <property type="entry name" value="SPHINGOMYELIN PHOSPHODIESTERASE RELATED"/>
    <property type="match status" value="1"/>
</dbReference>
<organism evidence="1 2">
    <name type="scientific">Gonium pectorale</name>
    <name type="common">Green alga</name>
    <dbReference type="NCBI Taxonomy" id="33097"/>
    <lineage>
        <taxon>Eukaryota</taxon>
        <taxon>Viridiplantae</taxon>
        <taxon>Chlorophyta</taxon>
        <taxon>core chlorophytes</taxon>
        <taxon>Chlorophyceae</taxon>
        <taxon>CS clade</taxon>
        <taxon>Chlamydomonadales</taxon>
        <taxon>Volvocaceae</taxon>
        <taxon>Gonium</taxon>
    </lineage>
</organism>
<keyword evidence="2" id="KW-1185">Reference proteome</keyword>
<dbReference type="GO" id="GO:0071944">
    <property type="term" value="C:cell periphery"/>
    <property type="evidence" value="ECO:0007669"/>
    <property type="project" value="TreeGrafter"/>
</dbReference>
<gene>
    <name evidence="1" type="ORF">GPECTOR_20g478</name>
</gene>
<proteinExistence type="predicted"/>
<dbReference type="SUPFAM" id="SSF48403">
    <property type="entry name" value="Ankyrin repeat"/>
    <property type="match status" value="1"/>
</dbReference>
<dbReference type="EMBL" id="LSYV01000021">
    <property type="protein sequence ID" value="KXZ49621.1"/>
    <property type="molecule type" value="Genomic_DNA"/>
</dbReference>
<dbReference type="GO" id="GO:0030149">
    <property type="term" value="P:sphingolipid catabolic process"/>
    <property type="evidence" value="ECO:0007669"/>
    <property type="project" value="TreeGrafter"/>
</dbReference>
<dbReference type="OrthoDB" id="74529at2759"/>
<comment type="caution">
    <text evidence="1">The sequence shown here is derived from an EMBL/GenBank/DDBJ whole genome shotgun (WGS) entry which is preliminary data.</text>
</comment>
<name>A0A150GIH4_GONPE</name>
<dbReference type="Proteomes" id="UP000075714">
    <property type="component" value="Unassembled WGS sequence"/>
</dbReference>
<dbReference type="AlphaFoldDB" id="A0A150GIH4"/>